<reference evidence="2 3" key="1">
    <citation type="submission" date="2016-03" db="EMBL/GenBank/DDBJ databases">
        <title>Comparative genomics of the ectomycorrhizal sister species Rhizopogon vinicolor and Rhizopogon vesiculosus (Basidiomycota: Boletales) reveals a divergence of the mating type B locus.</title>
        <authorList>
            <person name="Mujic A.B."/>
            <person name="Kuo A."/>
            <person name="Tritt A."/>
            <person name="Lipzen A."/>
            <person name="Chen C."/>
            <person name="Johnson J."/>
            <person name="Sharma A."/>
            <person name="Barry K."/>
            <person name="Grigoriev I.V."/>
            <person name="Spatafora J.W."/>
        </authorList>
    </citation>
    <scope>NUCLEOTIDE SEQUENCE [LARGE SCALE GENOMIC DNA]</scope>
    <source>
        <strain evidence="2 3">AM-OR11-056</strain>
    </source>
</reference>
<name>A0A1J8RE15_9AGAM</name>
<protein>
    <submittedName>
        <fullName evidence="2">Uncharacterized protein</fullName>
    </submittedName>
</protein>
<dbReference type="EMBL" id="LVVM01000765">
    <property type="protein sequence ID" value="OJA20002.1"/>
    <property type="molecule type" value="Genomic_DNA"/>
</dbReference>
<accession>A0A1J8RE15</accession>
<gene>
    <name evidence="2" type="ORF">AZE42_05634</name>
</gene>
<evidence type="ECO:0000313" key="3">
    <source>
        <dbReference type="Proteomes" id="UP000183567"/>
    </source>
</evidence>
<proteinExistence type="predicted"/>
<dbReference type="Proteomes" id="UP000183567">
    <property type="component" value="Unassembled WGS sequence"/>
</dbReference>
<feature type="region of interest" description="Disordered" evidence="1">
    <location>
        <begin position="71"/>
        <end position="93"/>
    </location>
</feature>
<dbReference type="OrthoDB" id="2639636at2759"/>
<evidence type="ECO:0000256" key="1">
    <source>
        <dbReference type="SAM" id="MobiDB-lite"/>
    </source>
</evidence>
<evidence type="ECO:0000313" key="2">
    <source>
        <dbReference type="EMBL" id="OJA20002.1"/>
    </source>
</evidence>
<organism evidence="2 3">
    <name type="scientific">Rhizopogon vesiculosus</name>
    <dbReference type="NCBI Taxonomy" id="180088"/>
    <lineage>
        <taxon>Eukaryota</taxon>
        <taxon>Fungi</taxon>
        <taxon>Dikarya</taxon>
        <taxon>Basidiomycota</taxon>
        <taxon>Agaricomycotina</taxon>
        <taxon>Agaricomycetes</taxon>
        <taxon>Agaricomycetidae</taxon>
        <taxon>Boletales</taxon>
        <taxon>Suillineae</taxon>
        <taxon>Rhizopogonaceae</taxon>
        <taxon>Rhizopogon</taxon>
    </lineage>
</organism>
<sequence>MPRNFIFISVEFLIANLYVNSYFALLNAQYYLQPSDSNTVNVSGFRAHRLSPHNPELEDKNLPEFQVNVLTPPYDDDDDDHHHHHELHPSRPVQAVMPQRPIAVMEMSSFSPA</sequence>
<comment type="caution">
    <text evidence="2">The sequence shown here is derived from an EMBL/GenBank/DDBJ whole genome shotgun (WGS) entry which is preliminary data.</text>
</comment>
<keyword evidence="3" id="KW-1185">Reference proteome</keyword>
<dbReference type="AlphaFoldDB" id="A0A1J8RE15"/>